<protein>
    <submittedName>
        <fullName evidence="1">Uncharacterized protein</fullName>
    </submittedName>
</protein>
<name>X1BSA6_9ZZZZ</name>
<dbReference type="EMBL" id="BART01017951">
    <property type="protein sequence ID" value="GAG84027.1"/>
    <property type="molecule type" value="Genomic_DNA"/>
</dbReference>
<comment type="caution">
    <text evidence="1">The sequence shown here is derived from an EMBL/GenBank/DDBJ whole genome shotgun (WGS) entry which is preliminary data.</text>
</comment>
<proteinExistence type="predicted"/>
<evidence type="ECO:0000313" key="1">
    <source>
        <dbReference type="EMBL" id="GAG84027.1"/>
    </source>
</evidence>
<dbReference type="AlphaFoldDB" id="X1BSA6"/>
<accession>X1BSA6</accession>
<reference evidence="1" key="1">
    <citation type="journal article" date="2014" name="Front. Microbiol.">
        <title>High frequency of phylogenetically diverse reductive dehalogenase-homologous genes in deep subseafloor sedimentary metagenomes.</title>
        <authorList>
            <person name="Kawai M."/>
            <person name="Futagami T."/>
            <person name="Toyoda A."/>
            <person name="Takaki Y."/>
            <person name="Nishi S."/>
            <person name="Hori S."/>
            <person name="Arai W."/>
            <person name="Tsubouchi T."/>
            <person name="Morono Y."/>
            <person name="Uchiyama I."/>
            <person name="Ito T."/>
            <person name="Fujiyama A."/>
            <person name="Inagaki F."/>
            <person name="Takami H."/>
        </authorList>
    </citation>
    <scope>NUCLEOTIDE SEQUENCE</scope>
    <source>
        <strain evidence="1">Expedition CK06-06</strain>
    </source>
</reference>
<gene>
    <name evidence="1" type="ORF">S01H4_33996</name>
</gene>
<organism evidence="1">
    <name type="scientific">marine sediment metagenome</name>
    <dbReference type="NCBI Taxonomy" id="412755"/>
    <lineage>
        <taxon>unclassified sequences</taxon>
        <taxon>metagenomes</taxon>
        <taxon>ecological metagenomes</taxon>
    </lineage>
</organism>
<sequence>MSESDKALTPKDVAQFLEMSTSAAHGVLQLMEVFKIVQKVKRGRSHYFVLKDVYDDEQIEAMLPPKKVGRRSIYDPMIDQFLESGHSLVEMTVENRKANYVRNILRNRISERGLEEQVKALYVDEWVYLEKVE</sequence>